<dbReference type="RefSeq" id="WP_012227049.1">
    <property type="nucleotide sequence ID" value="NZ_HG422565.1"/>
</dbReference>
<dbReference type="STRING" id="1229780.BN381_30035"/>
<dbReference type="EMBL" id="CANL01000023">
    <property type="protein sequence ID" value="CCM63839.1"/>
    <property type="molecule type" value="Genomic_DNA"/>
</dbReference>
<dbReference type="PANTHER" id="PTHR42695">
    <property type="entry name" value="GLUTAMINE AMIDOTRANSFERASE YLR126C-RELATED"/>
    <property type="match status" value="1"/>
</dbReference>
<sequence>MHLIVVEHEAAASVGRLAPHLVEHRVTTVRPANGDPFPVVADRDDAGGEADNQVDGVIVLGGSMGAYEEFAHPWLIDEKCWIAQVVGAQVPLLGICLGSQLLADATGGRAYRAEGRLEAGVLNLHLTDAGQVDPVVAKAGPRVFAVHGDTFELPPDATLMARTDDYQQAFRIGSALGVQFHPETDAGTAIDWAQSLVGPVLDRAGVTQSEFATQLRDAEDELASAAHNLFAAWLDGVDRRITTPG</sequence>
<dbReference type="OrthoDB" id="5196541at2"/>
<dbReference type="Proteomes" id="UP000018291">
    <property type="component" value="Unassembled WGS sequence"/>
</dbReference>
<accession>R4YZ23</accession>
<dbReference type="InterPro" id="IPR017926">
    <property type="entry name" value="GATASE"/>
</dbReference>
<dbReference type="HOGENOM" id="CLU_054974_3_2_11"/>
<dbReference type="GO" id="GO:0005829">
    <property type="term" value="C:cytosol"/>
    <property type="evidence" value="ECO:0007669"/>
    <property type="project" value="TreeGrafter"/>
</dbReference>
<dbReference type="PANTHER" id="PTHR42695:SF5">
    <property type="entry name" value="GLUTAMINE AMIDOTRANSFERASE YLR126C-RELATED"/>
    <property type="match status" value="1"/>
</dbReference>
<dbReference type="InterPro" id="IPR044992">
    <property type="entry name" value="ChyE-like"/>
</dbReference>
<proteinExistence type="predicted"/>
<name>R4YZ23_9ACTN</name>
<keyword evidence="3" id="KW-1185">Reference proteome</keyword>
<dbReference type="Pfam" id="PF00117">
    <property type="entry name" value="GATase"/>
    <property type="match status" value="1"/>
</dbReference>
<dbReference type="Gene3D" id="3.40.50.880">
    <property type="match status" value="1"/>
</dbReference>
<gene>
    <name evidence="2" type="ORF">BN381_30035</name>
</gene>
<dbReference type="AlphaFoldDB" id="R4YZ23"/>
<evidence type="ECO:0000313" key="3">
    <source>
        <dbReference type="Proteomes" id="UP000018291"/>
    </source>
</evidence>
<dbReference type="CDD" id="cd01741">
    <property type="entry name" value="GATase1_1"/>
    <property type="match status" value="1"/>
</dbReference>
<dbReference type="InterPro" id="IPR029062">
    <property type="entry name" value="Class_I_gatase-like"/>
</dbReference>
<protein>
    <recommendedName>
        <fullName evidence="1">Glutamine amidotransferase domain-containing protein</fullName>
    </recommendedName>
</protein>
<comment type="caution">
    <text evidence="2">The sequence shown here is derived from an EMBL/GenBank/DDBJ whole genome shotgun (WGS) entry which is preliminary data.</text>
</comment>
<dbReference type="eggNOG" id="COG0518">
    <property type="taxonomic scope" value="Bacteria"/>
</dbReference>
<feature type="domain" description="Glutamine amidotransferase" evidence="1">
    <location>
        <begin position="51"/>
        <end position="187"/>
    </location>
</feature>
<evidence type="ECO:0000259" key="1">
    <source>
        <dbReference type="Pfam" id="PF00117"/>
    </source>
</evidence>
<dbReference type="PROSITE" id="PS51273">
    <property type="entry name" value="GATASE_TYPE_1"/>
    <property type="match status" value="1"/>
</dbReference>
<evidence type="ECO:0000313" key="2">
    <source>
        <dbReference type="EMBL" id="CCM63839.1"/>
    </source>
</evidence>
<dbReference type="SUPFAM" id="SSF52317">
    <property type="entry name" value="Class I glutamine amidotransferase-like"/>
    <property type="match status" value="1"/>
</dbReference>
<organism evidence="2 3">
    <name type="scientific">Candidatus Neomicrothrix parvicella RN1</name>
    <dbReference type="NCBI Taxonomy" id="1229780"/>
    <lineage>
        <taxon>Bacteria</taxon>
        <taxon>Bacillati</taxon>
        <taxon>Actinomycetota</taxon>
        <taxon>Acidimicrobiia</taxon>
        <taxon>Acidimicrobiales</taxon>
        <taxon>Microthrixaceae</taxon>
        <taxon>Candidatus Neomicrothrix</taxon>
    </lineage>
</organism>
<reference evidence="2 3" key="1">
    <citation type="journal article" date="2013" name="ISME J.">
        <title>Metabolic model for the filamentous 'Candidatus Microthrix parvicella' based on genomic and metagenomic analyses.</title>
        <authorList>
            <person name="Jon McIlroy S."/>
            <person name="Kristiansen R."/>
            <person name="Albertsen M."/>
            <person name="Michael Karst S."/>
            <person name="Rossetti S."/>
            <person name="Lund Nielsen J."/>
            <person name="Tandoi V."/>
            <person name="James Seviour R."/>
            <person name="Nielsen P.H."/>
        </authorList>
    </citation>
    <scope>NUCLEOTIDE SEQUENCE [LARGE SCALE GENOMIC DNA]</scope>
    <source>
        <strain evidence="2 3">RN1</strain>
    </source>
</reference>